<reference evidence="1 2" key="1">
    <citation type="journal article" date="2022" name="Int. J. Syst. Evol. Microbiol.">
        <title>Noviherbaspirillum aridicola sp. nov., isolated from an arid soil in Pakistan.</title>
        <authorList>
            <person name="Khan I.U."/>
            <person name="Saqib M."/>
            <person name="Amin A."/>
            <person name="Hussain F."/>
            <person name="Li L."/>
            <person name="Liu Y.H."/>
            <person name="Fang B.Z."/>
            <person name="Ahmed I."/>
            <person name="Li W.J."/>
        </authorList>
    </citation>
    <scope>NUCLEOTIDE SEQUENCE [LARGE SCALE GENOMIC DNA]</scope>
    <source>
        <strain evidence="1 2">NCCP-691</strain>
    </source>
</reference>
<sequence>MDVNNIAGVATTIADTNTREAIAVTVQRRAMDIQASSASALLAALPPVTKPNLPAHLGQNIDTSA</sequence>
<evidence type="ECO:0000313" key="1">
    <source>
        <dbReference type="EMBL" id="GIZ51503.1"/>
    </source>
</evidence>
<comment type="caution">
    <text evidence="1">The sequence shown here is derived from an EMBL/GenBank/DDBJ whole genome shotgun (WGS) entry which is preliminary data.</text>
</comment>
<name>A0ABQ4Q2U3_9BURK</name>
<dbReference type="Pfam" id="PF14070">
    <property type="entry name" value="YjfB_motility"/>
    <property type="match status" value="1"/>
</dbReference>
<gene>
    <name evidence="1" type="ORF">NCCP691_15170</name>
</gene>
<accession>A0ABQ4Q2U3</accession>
<dbReference type="InterPro" id="IPR025906">
    <property type="entry name" value="YjfB_motility"/>
</dbReference>
<evidence type="ECO:0008006" key="3">
    <source>
        <dbReference type="Google" id="ProtNLM"/>
    </source>
</evidence>
<protein>
    <recommendedName>
        <fullName evidence="3">Motility protein YjfB-like</fullName>
    </recommendedName>
</protein>
<keyword evidence="2" id="KW-1185">Reference proteome</keyword>
<dbReference type="RefSeq" id="WP_220807677.1">
    <property type="nucleotide sequence ID" value="NZ_BPMK01000006.1"/>
</dbReference>
<evidence type="ECO:0000313" key="2">
    <source>
        <dbReference type="Proteomes" id="UP000887222"/>
    </source>
</evidence>
<dbReference type="Proteomes" id="UP000887222">
    <property type="component" value="Unassembled WGS sequence"/>
</dbReference>
<organism evidence="1 2">
    <name type="scientific">Noviherbaspirillum aridicola</name>
    <dbReference type="NCBI Taxonomy" id="2849687"/>
    <lineage>
        <taxon>Bacteria</taxon>
        <taxon>Pseudomonadati</taxon>
        <taxon>Pseudomonadota</taxon>
        <taxon>Betaproteobacteria</taxon>
        <taxon>Burkholderiales</taxon>
        <taxon>Oxalobacteraceae</taxon>
        <taxon>Noviherbaspirillum</taxon>
    </lineage>
</organism>
<proteinExistence type="predicted"/>
<dbReference type="EMBL" id="BPMK01000006">
    <property type="protein sequence ID" value="GIZ51503.1"/>
    <property type="molecule type" value="Genomic_DNA"/>
</dbReference>